<organism evidence="2 3">
    <name type="scientific">Chryseolinea soli</name>
    <dbReference type="NCBI Taxonomy" id="2321403"/>
    <lineage>
        <taxon>Bacteria</taxon>
        <taxon>Pseudomonadati</taxon>
        <taxon>Bacteroidota</taxon>
        <taxon>Cytophagia</taxon>
        <taxon>Cytophagales</taxon>
        <taxon>Fulvivirgaceae</taxon>
        <taxon>Chryseolinea</taxon>
    </lineage>
</organism>
<keyword evidence="1" id="KW-0812">Transmembrane</keyword>
<dbReference type="RefSeq" id="WP_119752748.1">
    <property type="nucleotide sequence ID" value="NZ_CP032382.1"/>
</dbReference>
<protein>
    <submittedName>
        <fullName evidence="2">Uncharacterized protein</fullName>
    </submittedName>
</protein>
<feature type="transmembrane region" description="Helical" evidence="1">
    <location>
        <begin position="257"/>
        <end position="276"/>
    </location>
</feature>
<accession>A0A385SEV3</accession>
<keyword evidence="1" id="KW-1133">Transmembrane helix</keyword>
<evidence type="ECO:0000313" key="2">
    <source>
        <dbReference type="EMBL" id="AYB29432.1"/>
    </source>
</evidence>
<keyword evidence="3" id="KW-1185">Reference proteome</keyword>
<sequence>MTKKLNTRLHALKALLFWSIRLLAIHFLLLWMKVMDSLAALKDRVLAIASEFFVRVKSKLPSVSLFAIKALLVWMKFKSRVTTLKERPHTMVSQLLSKVKTKLPSARLAGMKALLMWMKFTQKMRGLKAYLSSIFPRLLARLKRISLRGFFKSLLSRYLLYLILINAVPLFALGWIYFGTLVVPASVHSIHSSSWWIIFQWVVIVLSVVHGVFSVVLLRMKKITQGYFFSLLVTVSPFLYAYVGYARHVNGFSVSGTLQAFIPFLIAYSKIILGMIS</sequence>
<dbReference type="Proteomes" id="UP000266183">
    <property type="component" value="Chromosome"/>
</dbReference>
<gene>
    <name evidence="2" type="ORF">D4L85_02015</name>
</gene>
<feature type="transmembrane region" description="Helical" evidence="1">
    <location>
        <begin position="12"/>
        <end position="32"/>
    </location>
</feature>
<feature type="transmembrane region" description="Helical" evidence="1">
    <location>
        <begin position="227"/>
        <end position="245"/>
    </location>
</feature>
<dbReference type="AlphaFoldDB" id="A0A385SEV3"/>
<name>A0A385SEV3_9BACT</name>
<dbReference type="KEGG" id="chk:D4L85_02015"/>
<feature type="transmembrane region" description="Helical" evidence="1">
    <location>
        <begin position="198"/>
        <end position="218"/>
    </location>
</feature>
<dbReference type="EMBL" id="CP032382">
    <property type="protein sequence ID" value="AYB29432.1"/>
    <property type="molecule type" value="Genomic_DNA"/>
</dbReference>
<reference evidence="3" key="1">
    <citation type="submission" date="2018-09" db="EMBL/GenBank/DDBJ databases">
        <title>Chryseolinea sp. KIS68-18 isolated from soil.</title>
        <authorList>
            <person name="Weon H.-Y."/>
            <person name="Kwon S.-W."/>
            <person name="Lee S.A."/>
        </authorList>
    </citation>
    <scope>NUCLEOTIDE SEQUENCE [LARGE SCALE GENOMIC DNA]</scope>
    <source>
        <strain evidence="3">KIS68-18</strain>
    </source>
</reference>
<dbReference type="OrthoDB" id="9823246at2"/>
<evidence type="ECO:0000313" key="3">
    <source>
        <dbReference type="Proteomes" id="UP000266183"/>
    </source>
</evidence>
<keyword evidence="1" id="KW-0472">Membrane</keyword>
<proteinExistence type="predicted"/>
<feature type="transmembrane region" description="Helical" evidence="1">
    <location>
        <begin position="158"/>
        <end position="178"/>
    </location>
</feature>
<evidence type="ECO:0000256" key="1">
    <source>
        <dbReference type="SAM" id="Phobius"/>
    </source>
</evidence>